<feature type="region of interest" description="Disordered" evidence="10">
    <location>
        <begin position="247"/>
        <end position="271"/>
    </location>
</feature>
<dbReference type="GO" id="GO:0005737">
    <property type="term" value="C:cytoplasm"/>
    <property type="evidence" value="ECO:0007669"/>
    <property type="project" value="UniProtKB-SubCell"/>
</dbReference>
<evidence type="ECO:0000259" key="11">
    <source>
        <dbReference type="Pfam" id="PF08574"/>
    </source>
</evidence>
<dbReference type="GO" id="GO:0032502">
    <property type="term" value="P:developmental process"/>
    <property type="evidence" value="ECO:0007669"/>
    <property type="project" value="TreeGrafter"/>
</dbReference>
<evidence type="ECO:0000256" key="6">
    <source>
        <dbReference type="ARBA" id="ARBA00022448"/>
    </source>
</evidence>
<evidence type="ECO:0000256" key="10">
    <source>
        <dbReference type="SAM" id="MobiDB-lite"/>
    </source>
</evidence>
<evidence type="ECO:0000256" key="9">
    <source>
        <dbReference type="ARBA" id="ARBA00023242"/>
    </source>
</evidence>
<dbReference type="GO" id="GO:0005634">
    <property type="term" value="C:nucleus"/>
    <property type="evidence" value="ECO:0007669"/>
    <property type="project" value="UniProtKB-SubCell"/>
</dbReference>
<accession>A0AAQ4EJT9</accession>
<proteinExistence type="inferred from homology"/>
<reference evidence="12 13" key="1">
    <citation type="journal article" date="2023" name="Arcadia Sci">
        <title>De novo assembly of a long-read Amblyomma americanum tick genome.</title>
        <authorList>
            <person name="Chou S."/>
            <person name="Poskanzer K.E."/>
            <person name="Rollins M."/>
            <person name="Thuy-Boun P.S."/>
        </authorList>
    </citation>
    <scope>NUCLEOTIDE SEQUENCE [LARGE SCALE GENOMIC DNA]</scope>
    <source>
        <strain evidence="12">F_SG_1</strain>
        <tissue evidence="12">Salivary glands</tissue>
    </source>
</reference>
<sequence>MTTAVRIKRKAGEIAADAIVLAPKISRLGDGDQAIGGGEADYTFYYAGSFRNPNSSEAEQVIRHAKEAKRLKQDPKLRPVDLQNKLRNEYRSATKKKRQQTILRHRAIVEELCTEEAIDNDVNALKESANSLFRLYDVHTEDAEADQASKENVDSKEQEKTSKIACNNVAMVQETVKEPKITCNNVAVVQETVKGPKEDAECIYDVYYASEEFNLLRDDGYNERCCLFKIGGPPDAFAPETAYDSDSDLGLEVHDDDSDSNAEDNWRNDYPDEDFEKWASYSGGLFDEGTDFMSGQLNDLTLDFDDPDADG</sequence>
<keyword evidence="9" id="KW-0539">Nucleus</keyword>
<evidence type="ECO:0000256" key="4">
    <source>
        <dbReference type="ARBA" id="ARBA00010218"/>
    </source>
</evidence>
<evidence type="ECO:0000256" key="5">
    <source>
        <dbReference type="ARBA" id="ARBA00017036"/>
    </source>
</evidence>
<feature type="compositionally biased region" description="Acidic residues" evidence="10">
    <location>
        <begin position="247"/>
        <end position="262"/>
    </location>
</feature>
<evidence type="ECO:0000256" key="3">
    <source>
        <dbReference type="ARBA" id="ARBA00004496"/>
    </source>
</evidence>
<evidence type="ECO:0000256" key="7">
    <source>
        <dbReference type="ARBA" id="ARBA00022490"/>
    </source>
</evidence>
<evidence type="ECO:0000256" key="1">
    <source>
        <dbReference type="ARBA" id="ARBA00003202"/>
    </source>
</evidence>
<dbReference type="Pfam" id="PF08574">
    <property type="entry name" value="Iwr1"/>
    <property type="match status" value="1"/>
</dbReference>
<evidence type="ECO:0000256" key="2">
    <source>
        <dbReference type="ARBA" id="ARBA00004123"/>
    </source>
</evidence>
<dbReference type="InterPro" id="IPR040218">
    <property type="entry name" value="SLC7A6OS"/>
</dbReference>
<keyword evidence="13" id="KW-1185">Reference proteome</keyword>
<keyword evidence="8" id="KW-0653">Protein transport</keyword>
<keyword evidence="7" id="KW-0963">Cytoplasm</keyword>
<comment type="subcellular location">
    <subcellularLocation>
        <location evidence="3">Cytoplasm</location>
    </subcellularLocation>
    <subcellularLocation>
        <location evidence="2">Nucleus</location>
    </subcellularLocation>
</comment>
<evidence type="ECO:0000313" key="13">
    <source>
        <dbReference type="Proteomes" id="UP001321473"/>
    </source>
</evidence>
<name>A0AAQ4EJT9_AMBAM</name>
<organism evidence="12 13">
    <name type="scientific">Amblyomma americanum</name>
    <name type="common">Lone star tick</name>
    <dbReference type="NCBI Taxonomy" id="6943"/>
    <lineage>
        <taxon>Eukaryota</taxon>
        <taxon>Metazoa</taxon>
        <taxon>Ecdysozoa</taxon>
        <taxon>Arthropoda</taxon>
        <taxon>Chelicerata</taxon>
        <taxon>Arachnida</taxon>
        <taxon>Acari</taxon>
        <taxon>Parasitiformes</taxon>
        <taxon>Ixodida</taxon>
        <taxon>Ixodoidea</taxon>
        <taxon>Ixodidae</taxon>
        <taxon>Amblyomminae</taxon>
        <taxon>Amblyomma</taxon>
    </lineage>
</organism>
<dbReference type="GO" id="GO:0015031">
    <property type="term" value="P:protein transport"/>
    <property type="evidence" value="ECO:0007669"/>
    <property type="project" value="UniProtKB-KW"/>
</dbReference>
<dbReference type="InterPro" id="IPR013883">
    <property type="entry name" value="TF_Iwr1_dom"/>
</dbReference>
<comment type="caution">
    <text evidence="12">The sequence shown here is derived from an EMBL/GenBank/DDBJ whole genome shotgun (WGS) entry which is preliminary data.</text>
</comment>
<dbReference type="PANTHER" id="PTHR31196:SF2">
    <property type="entry name" value="RNA POLYMERASE II NUCLEAR LOCALIZATION PROTEIN SLC7A6OS-RELATED"/>
    <property type="match status" value="1"/>
</dbReference>
<gene>
    <name evidence="12" type="ORF">V5799_010445</name>
</gene>
<feature type="domain" description="Transcription factor Iwr1" evidence="11">
    <location>
        <begin position="203"/>
        <end position="274"/>
    </location>
</feature>
<dbReference type="Proteomes" id="UP001321473">
    <property type="component" value="Unassembled WGS sequence"/>
</dbReference>
<comment type="similarity">
    <text evidence="4">Belongs to the IWR1/SLC7A6OS family.</text>
</comment>
<evidence type="ECO:0000256" key="8">
    <source>
        <dbReference type="ARBA" id="ARBA00022927"/>
    </source>
</evidence>
<dbReference type="AlphaFoldDB" id="A0AAQ4EJT9"/>
<comment type="function">
    <text evidence="1">Directs RNA polymerase II nuclear import.</text>
</comment>
<keyword evidence="6" id="KW-0813">Transport</keyword>
<dbReference type="EMBL" id="JARKHS020014671">
    <property type="protein sequence ID" value="KAK8775022.1"/>
    <property type="molecule type" value="Genomic_DNA"/>
</dbReference>
<protein>
    <recommendedName>
        <fullName evidence="5">Probable RNA polymerase II nuclear localization protein SLC7A6OS</fullName>
    </recommendedName>
</protein>
<dbReference type="PANTHER" id="PTHR31196">
    <property type="entry name" value="RNA POLYMERASE II NUCLEAR LOCALIZATION PROTEIN SLC7A6OS-RELATED"/>
    <property type="match status" value="1"/>
</dbReference>
<evidence type="ECO:0000313" key="12">
    <source>
        <dbReference type="EMBL" id="KAK8775022.1"/>
    </source>
</evidence>